<dbReference type="AlphaFoldDB" id="A0A9N8HAW1"/>
<keyword evidence="3" id="KW-1185">Reference proteome</keyword>
<evidence type="ECO:0000313" key="3">
    <source>
        <dbReference type="Proteomes" id="UP001153069"/>
    </source>
</evidence>
<name>A0A9N8HAW1_9STRA</name>
<comment type="caution">
    <text evidence="2">The sequence shown here is derived from an EMBL/GenBank/DDBJ whole genome shotgun (WGS) entry which is preliminary data.</text>
</comment>
<protein>
    <submittedName>
        <fullName evidence="2">Uncharacterized protein</fullName>
    </submittedName>
</protein>
<reference evidence="2" key="1">
    <citation type="submission" date="2020-06" db="EMBL/GenBank/DDBJ databases">
        <authorList>
            <consortium name="Plant Systems Biology data submission"/>
        </authorList>
    </citation>
    <scope>NUCLEOTIDE SEQUENCE</scope>
    <source>
        <strain evidence="2">D6</strain>
    </source>
</reference>
<dbReference type="OrthoDB" id="10562000at2759"/>
<sequence>MDRDEANARDAFEQERRILLSGVAESLSSVVKQMARANENLNGLDSSCDEVEKVAGLWKAAYHRDANSSSSLDQSSSSLSPAKSTTTTTTTTRTSLLLFQED</sequence>
<organism evidence="2 3">
    <name type="scientific">Seminavis robusta</name>
    <dbReference type="NCBI Taxonomy" id="568900"/>
    <lineage>
        <taxon>Eukaryota</taxon>
        <taxon>Sar</taxon>
        <taxon>Stramenopiles</taxon>
        <taxon>Ochrophyta</taxon>
        <taxon>Bacillariophyta</taxon>
        <taxon>Bacillariophyceae</taxon>
        <taxon>Bacillariophycidae</taxon>
        <taxon>Naviculales</taxon>
        <taxon>Naviculaceae</taxon>
        <taxon>Seminavis</taxon>
    </lineage>
</organism>
<feature type="compositionally biased region" description="Low complexity" evidence="1">
    <location>
        <begin position="68"/>
        <end position="102"/>
    </location>
</feature>
<evidence type="ECO:0000256" key="1">
    <source>
        <dbReference type="SAM" id="MobiDB-lite"/>
    </source>
</evidence>
<feature type="region of interest" description="Disordered" evidence="1">
    <location>
        <begin position="65"/>
        <end position="102"/>
    </location>
</feature>
<evidence type="ECO:0000313" key="2">
    <source>
        <dbReference type="EMBL" id="CAB9503308.1"/>
    </source>
</evidence>
<proteinExistence type="predicted"/>
<dbReference type="Proteomes" id="UP001153069">
    <property type="component" value="Unassembled WGS sequence"/>
</dbReference>
<gene>
    <name evidence="2" type="ORF">SEMRO_162_G072720.1</name>
</gene>
<accession>A0A9N8HAW1</accession>
<dbReference type="EMBL" id="CAICTM010000161">
    <property type="protein sequence ID" value="CAB9503308.1"/>
    <property type="molecule type" value="Genomic_DNA"/>
</dbReference>